<evidence type="ECO:0000313" key="12">
    <source>
        <dbReference type="Proteomes" id="UP000567067"/>
    </source>
</evidence>
<proteinExistence type="inferred from homology"/>
<keyword evidence="12" id="KW-1185">Reference proteome</keyword>
<dbReference type="InterPro" id="IPR003593">
    <property type="entry name" value="AAA+_ATPase"/>
</dbReference>
<keyword evidence="3 8" id="KW-0812">Transmembrane</keyword>
<dbReference type="InterPro" id="IPR011527">
    <property type="entry name" value="ABC1_TM_dom"/>
</dbReference>
<dbReference type="SUPFAM" id="SSF52540">
    <property type="entry name" value="P-loop containing nucleoside triphosphate hydrolases"/>
    <property type="match status" value="1"/>
</dbReference>
<feature type="transmembrane region" description="Helical" evidence="8">
    <location>
        <begin position="12"/>
        <end position="33"/>
    </location>
</feature>
<dbReference type="GO" id="GO:0015421">
    <property type="term" value="F:ABC-type oligopeptide transporter activity"/>
    <property type="evidence" value="ECO:0007669"/>
    <property type="project" value="TreeGrafter"/>
</dbReference>
<dbReference type="Gene3D" id="1.20.1560.10">
    <property type="entry name" value="ABC transporter type 1, transmembrane domain"/>
    <property type="match status" value="1"/>
</dbReference>
<gene>
    <name evidence="11" type="ORF">FHR92_004336</name>
</gene>
<dbReference type="SMART" id="SM00382">
    <property type="entry name" value="AAA"/>
    <property type="match status" value="1"/>
</dbReference>
<feature type="transmembrane region" description="Helical" evidence="8">
    <location>
        <begin position="135"/>
        <end position="152"/>
    </location>
</feature>
<keyword evidence="7 8" id="KW-0472">Membrane</keyword>
<sequence length="572" mass="64344">MLRRFFSYYRPYRNLFILDFTCAVVAGLLELGFPIAVNQFVDKLLPGKDWSMIIWASALLLGIYVLNTVLNYIVTYWGHMLGVNIETDMRKKMFEHLQKLSFRFYDNNKTGHLMSRISRDLDDIGEVAHHGPEDVFIAGMTLIGSFILMLTINWQLAVLTFLIVPVLVWTALYFNRKMTSTYRGLFSELADFNARVEENIGGIRVVQAFANEEHEKKLFAENNGRYRATKMMAYKIMAGSLSINYMLMRLVSLFVMICGTWFVIRGELSYGEFIGFLLLSNVFIRPIEKINAIIESYPKGIAGFKRYVEIIDTEPDVANTEHAEDAGVLHGDIQFDRVTFGYEGSAQVLKDINLNVRAGETIAFVGPSGAGKTTLCSLLPRFYEVDRGQITIDGIDIRDMTLSSLRRNIGIVQQDVYLFSGTIRENILYGKLGASDTEVWEAARRAQLEEFILAQATGMDTIIGERGVKLSGGQKQRLAIARMFLKNPPILILDEATSALDTETELAIQQSLSELSAGRTTLVIAHRLATIKNADRIVVVTEDGISEEGRHQELVTAGGNYSRLHQAQFGVQ</sequence>
<dbReference type="AlphaFoldDB" id="A0A7W3XTP8"/>
<dbReference type="Proteomes" id="UP000567067">
    <property type="component" value="Unassembled WGS sequence"/>
</dbReference>
<dbReference type="PROSITE" id="PS50929">
    <property type="entry name" value="ABC_TM1F"/>
    <property type="match status" value="1"/>
</dbReference>
<dbReference type="PANTHER" id="PTHR43394">
    <property type="entry name" value="ATP-DEPENDENT PERMEASE MDL1, MITOCHONDRIAL"/>
    <property type="match status" value="1"/>
</dbReference>
<reference evidence="11 12" key="1">
    <citation type="submission" date="2020-08" db="EMBL/GenBank/DDBJ databases">
        <title>Genomic Encyclopedia of Type Strains, Phase III (KMG-III): the genomes of soil and plant-associated and newly described type strains.</title>
        <authorList>
            <person name="Whitman W."/>
        </authorList>
    </citation>
    <scope>NUCLEOTIDE SEQUENCE [LARGE SCALE GENOMIC DNA]</scope>
    <source>
        <strain evidence="11 12">CECT 8693</strain>
    </source>
</reference>
<organism evidence="11 12">
    <name type="scientific">Fontibacillus solani</name>
    <dbReference type="NCBI Taxonomy" id="1572857"/>
    <lineage>
        <taxon>Bacteria</taxon>
        <taxon>Bacillati</taxon>
        <taxon>Bacillota</taxon>
        <taxon>Bacilli</taxon>
        <taxon>Bacillales</taxon>
        <taxon>Paenibacillaceae</taxon>
        <taxon>Fontibacillus</taxon>
    </lineage>
</organism>
<comment type="caution">
    <text evidence="11">The sequence shown here is derived from an EMBL/GenBank/DDBJ whole genome shotgun (WGS) entry which is preliminary data.</text>
</comment>
<evidence type="ECO:0000256" key="1">
    <source>
        <dbReference type="ARBA" id="ARBA00004651"/>
    </source>
</evidence>
<name>A0A7W3XTP8_9BACL</name>
<keyword evidence="4" id="KW-0547">Nucleotide-binding</keyword>
<dbReference type="PANTHER" id="PTHR43394:SF1">
    <property type="entry name" value="ATP-BINDING CASSETTE SUB-FAMILY B MEMBER 10, MITOCHONDRIAL"/>
    <property type="match status" value="1"/>
</dbReference>
<dbReference type="Gene3D" id="3.40.50.300">
    <property type="entry name" value="P-loop containing nucleotide triphosphate hydrolases"/>
    <property type="match status" value="1"/>
</dbReference>
<feature type="transmembrane region" description="Helical" evidence="8">
    <location>
        <begin position="241"/>
        <end position="264"/>
    </location>
</feature>
<evidence type="ECO:0000256" key="6">
    <source>
        <dbReference type="ARBA" id="ARBA00022989"/>
    </source>
</evidence>
<dbReference type="PROSITE" id="PS50893">
    <property type="entry name" value="ABC_TRANSPORTER_2"/>
    <property type="match status" value="1"/>
</dbReference>
<feature type="transmembrane region" description="Helical" evidence="8">
    <location>
        <begin position="53"/>
        <end position="74"/>
    </location>
</feature>
<dbReference type="GO" id="GO:0005886">
    <property type="term" value="C:plasma membrane"/>
    <property type="evidence" value="ECO:0007669"/>
    <property type="project" value="UniProtKB-SubCell"/>
</dbReference>
<dbReference type="FunFam" id="3.40.50.300:FF:000218">
    <property type="entry name" value="Multidrug ABC transporter ATP-binding protein"/>
    <property type="match status" value="1"/>
</dbReference>
<dbReference type="InterPro" id="IPR017871">
    <property type="entry name" value="ABC_transporter-like_CS"/>
</dbReference>
<evidence type="ECO:0000256" key="3">
    <source>
        <dbReference type="ARBA" id="ARBA00022692"/>
    </source>
</evidence>
<dbReference type="EMBL" id="JACJIP010000037">
    <property type="protein sequence ID" value="MBA9087843.1"/>
    <property type="molecule type" value="Genomic_DNA"/>
</dbReference>
<evidence type="ECO:0000313" key="11">
    <source>
        <dbReference type="EMBL" id="MBA9087843.1"/>
    </source>
</evidence>
<evidence type="ECO:0000259" key="10">
    <source>
        <dbReference type="PROSITE" id="PS50929"/>
    </source>
</evidence>
<dbReference type="Pfam" id="PF00664">
    <property type="entry name" value="ABC_membrane"/>
    <property type="match status" value="1"/>
</dbReference>
<dbReference type="Pfam" id="PF00005">
    <property type="entry name" value="ABC_tran"/>
    <property type="match status" value="1"/>
</dbReference>
<dbReference type="SUPFAM" id="SSF90123">
    <property type="entry name" value="ABC transporter transmembrane region"/>
    <property type="match status" value="1"/>
</dbReference>
<feature type="domain" description="ABC transmembrane type-1" evidence="10">
    <location>
        <begin position="17"/>
        <end position="299"/>
    </location>
</feature>
<evidence type="ECO:0000256" key="8">
    <source>
        <dbReference type="SAM" id="Phobius"/>
    </source>
</evidence>
<feature type="domain" description="ABC transporter" evidence="9">
    <location>
        <begin position="333"/>
        <end position="567"/>
    </location>
</feature>
<dbReference type="InterPro" id="IPR039421">
    <property type="entry name" value="Type_1_exporter"/>
</dbReference>
<comment type="subcellular location">
    <subcellularLocation>
        <location evidence="1">Cell membrane</location>
        <topology evidence="1">Multi-pass membrane protein</topology>
    </subcellularLocation>
</comment>
<dbReference type="RefSeq" id="WP_182539049.1">
    <property type="nucleotide sequence ID" value="NZ_JACJIP010000037.1"/>
</dbReference>
<keyword evidence="6 8" id="KW-1133">Transmembrane helix</keyword>
<dbReference type="GO" id="GO:0005524">
    <property type="term" value="F:ATP binding"/>
    <property type="evidence" value="ECO:0007669"/>
    <property type="project" value="UniProtKB-KW"/>
</dbReference>
<feature type="transmembrane region" description="Helical" evidence="8">
    <location>
        <begin position="158"/>
        <end position="175"/>
    </location>
</feature>
<dbReference type="InterPro" id="IPR003439">
    <property type="entry name" value="ABC_transporter-like_ATP-bd"/>
</dbReference>
<protein>
    <submittedName>
        <fullName evidence="11">ATP-binding cassette subfamily B protein</fullName>
    </submittedName>
</protein>
<evidence type="ECO:0000256" key="4">
    <source>
        <dbReference type="ARBA" id="ARBA00022741"/>
    </source>
</evidence>
<dbReference type="InterPro" id="IPR036640">
    <property type="entry name" value="ABC1_TM_sf"/>
</dbReference>
<comment type="similarity">
    <text evidence="2">Belongs to the ABC transporter superfamily.</text>
</comment>
<dbReference type="InterPro" id="IPR027417">
    <property type="entry name" value="P-loop_NTPase"/>
</dbReference>
<evidence type="ECO:0000256" key="7">
    <source>
        <dbReference type="ARBA" id="ARBA00023136"/>
    </source>
</evidence>
<evidence type="ECO:0000256" key="2">
    <source>
        <dbReference type="ARBA" id="ARBA00005417"/>
    </source>
</evidence>
<dbReference type="CDD" id="cd18549">
    <property type="entry name" value="ABC_6TM_YwjA_like"/>
    <property type="match status" value="1"/>
</dbReference>
<dbReference type="FunFam" id="1.20.1560.10:FF:000053">
    <property type="entry name" value="Multidrug ABC transporter ATP-binding protein"/>
    <property type="match status" value="1"/>
</dbReference>
<evidence type="ECO:0000259" key="9">
    <source>
        <dbReference type="PROSITE" id="PS50893"/>
    </source>
</evidence>
<accession>A0A7W3XTP8</accession>
<dbReference type="PROSITE" id="PS00211">
    <property type="entry name" value="ABC_TRANSPORTER_1"/>
    <property type="match status" value="1"/>
</dbReference>
<dbReference type="GO" id="GO:0016887">
    <property type="term" value="F:ATP hydrolysis activity"/>
    <property type="evidence" value="ECO:0007669"/>
    <property type="project" value="InterPro"/>
</dbReference>
<keyword evidence="5 11" id="KW-0067">ATP-binding</keyword>
<evidence type="ECO:0000256" key="5">
    <source>
        <dbReference type="ARBA" id="ARBA00022840"/>
    </source>
</evidence>